<comment type="subcellular location">
    <subcellularLocation>
        <location evidence="1 14">Cell membrane</location>
        <topology evidence="1 14">Multi-pass membrane protein</topology>
    </subcellularLocation>
</comment>
<feature type="transmembrane region" description="Helical" evidence="14">
    <location>
        <begin position="62"/>
        <end position="82"/>
    </location>
</feature>
<proteinExistence type="inferred from homology"/>
<keyword evidence="7 14" id="KW-0915">Sodium</keyword>
<dbReference type="PANTHER" id="PTHR28259:SF16">
    <property type="entry name" value="FLUORIDE-SPECIFIC ION CHANNEL FLUC 2"/>
    <property type="match status" value="1"/>
</dbReference>
<keyword evidence="10 14" id="KW-0407">Ion channel</keyword>
<evidence type="ECO:0000256" key="12">
    <source>
        <dbReference type="ARBA" id="ARBA00035585"/>
    </source>
</evidence>
<sequence>MTLILIMIGGGLGASLRLFLSDVLQPFKYKFIQFPMGTLVVNFLGAFLISFLSGFIAQHQWLNLFLITGFLGGFTTFSTLALEMVQLLKQHQFVSFVLYSSLQYIGCLLLCWIGFIL</sequence>
<dbReference type="NCBIfam" id="TIGR00494">
    <property type="entry name" value="crcB"/>
    <property type="match status" value="1"/>
</dbReference>
<evidence type="ECO:0000256" key="8">
    <source>
        <dbReference type="ARBA" id="ARBA00023065"/>
    </source>
</evidence>
<dbReference type="Pfam" id="PF02537">
    <property type="entry name" value="CRCB"/>
    <property type="match status" value="1"/>
</dbReference>
<evidence type="ECO:0000256" key="14">
    <source>
        <dbReference type="HAMAP-Rule" id="MF_00454"/>
    </source>
</evidence>
<feature type="binding site" evidence="14">
    <location>
        <position position="72"/>
    </location>
    <ligand>
        <name>Na(+)</name>
        <dbReference type="ChEBI" id="CHEBI:29101"/>
        <note>structural</note>
    </ligand>
</feature>
<evidence type="ECO:0000256" key="1">
    <source>
        <dbReference type="ARBA" id="ARBA00004651"/>
    </source>
</evidence>
<comment type="similarity">
    <text evidence="11 14">Belongs to the fluoride channel Fluc/FEX (TC 1.A.43) family.</text>
</comment>
<gene>
    <name evidence="14 15" type="primary">crcB</name>
    <name evidence="14" type="synonym">fluC</name>
    <name evidence="15" type="ORF">HHH54_08805</name>
</gene>
<keyword evidence="8 14" id="KW-0406">Ion transport</keyword>
<dbReference type="EMBL" id="JABANU010000023">
    <property type="protein sequence ID" value="MBI5975697.1"/>
    <property type="molecule type" value="Genomic_DNA"/>
</dbReference>
<evidence type="ECO:0000256" key="4">
    <source>
        <dbReference type="ARBA" id="ARBA00022692"/>
    </source>
</evidence>
<evidence type="ECO:0000256" key="2">
    <source>
        <dbReference type="ARBA" id="ARBA00022448"/>
    </source>
</evidence>
<feature type="transmembrane region" description="Helical" evidence="14">
    <location>
        <begin position="36"/>
        <end position="56"/>
    </location>
</feature>
<evidence type="ECO:0000256" key="5">
    <source>
        <dbReference type="ARBA" id="ARBA00022723"/>
    </source>
</evidence>
<name>A0ABS0TBA8_9STAP</name>
<evidence type="ECO:0000256" key="6">
    <source>
        <dbReference type="ARBA" id="ARBA00022989"/>
    </source>
</evidence>
<evidence type="ECO:0000256" key="9">
    <source>
        <dbReference type="ARBA" id="ARBA00023136"/>
    </source>
</evidence>
<organism evidence="15 16">
    <name type="scientific">Staphylococcus canis</name>
    <dbReference type="NCBI Taxonomy" id="2724942"/>
    <lineage>
        <taxon>Bacteria</taxon>
        <taxon>Bacillati</taxon>
        <taxon>Bacillota</taxon>
        <taxon>Bacilli</taxon>
        <taxon>Bacillales</taxon>
        <taxon>Staphylococcaceae</taxon>
        <taxon>Staphylococcus</taxon>
    </lineage>
</organism>
<comment type="catalytic activity">
    <reaction evidence="12">
        <text>fluoride(in) = fluoride(out)</text>
        <dbReference type="Rhea" id="RHEA:76159"/>
        <dbReference type="ChEBI" id="CHEBI:17051"/>
    </reaction>
    <physiologicalReaction direction="left-to-right" evidence="12">
        <dbReference type="Rhea" id="RHEA:76160"/>
    </physiologicalReaction>
</comment>
<evidence type="ECO:0000256" key="10">
    <source>
        <dbReference type="ARBA" id="ARBA00023303"/>
    </source>
</evidence>
<evidence type="ECO:0000256" key="3">
    <source>
        <dbReference type="ARBA" id="ARBA00022475"/>
    </source>
</evidence>
<keyword evidence="2 14" id="KW-0813">Transport</keyword>
<dbReference type="Proteomes" id="UP000751852">
    <property type="component" value="Unassembled WGS sequence"/>
</dbReference>
<comment type="function">
    <text evidence="13 14">Fluoride-specific ion channel. Important for reducing fluoride concentration in the cell, thus reducing its toxicity.</text>
</comment>
<feature type="binding site" evidence="14">
    <location>
        <position position="75"/>
    </location>
    <ligand>
        <name>Na(+)</name>
        <dbReference type="ChEBI" id="CHEBI:29101"/>
        <note>structural</note>
    </ligand>
</feature>
<keyword evidence="4 14" id="KW-0812">Transmembrane</keyword>
<dbReference type="PANTHER" id="PTHR28259">
    <property type="entry name" value="FLUORIDE EXPORT PROTEIN 1-RELATED"/>
    <property type="match status" value="1"/>
</dbReference>
<evidence type="ECO:0000256" key="7">
    <source>
        <dbReference type="ARBA" id="ARBA00023053"/>
    </source>
</evidence>
<comment type="caution">
    <text evidence="15">The sequence shown here is derived from an EMBL/GenBank/DDBJ whole genome shotgun (WGS) entry which is preliminary data.</text>
</comment>
<evidence type="ECO:0000313" key="16">
    <source>
        <dbReference type="Proteomes" id="UP000751852"/>
    </source>
</evidence>
<keyword evidence="6 14" id="KW-1133">Transmembrane helix</keyword>
<keyword evidence="16" id="KW-1185">Reference proteome</keyword>
<evidence type="ECO:0000313" key="15">
    <source>
        <dbReference type="EMBL" id="MBI5975697.1"/>
    </source>
</evidence>
<dbReference type="RefSeq" id="WP_198618471.1">
    <property type="nucleotide sequence ID" value="NZ_JABANU010000023.1"/>
</dbReference>
<protein>
    <recommendedName>
        <fullName evidence="14">Fluoride-specific ion channel FluC</fullName>
    </recommendedName>
</protein>
<dbReference type="InterPro" id="IPR003691">
    <property type="entry name" value="FluC"/>
</dbReference>
<evidence type="ECO:0000256" key="13">
    <source>
        <dbReference type="ARBA" id="ARBA00049940"/>
    </source>
</evidence>
<dbReference type="HAMAP" id="MF_00454">
    <property type="entry name" value="FluC"/>
    <property type="match status" value="1"/>
</dbReference>
<comment type="activity regulation">
    <text evidence="14">Na(+) is not transported, but it plays an essential structural role and its presence is essential for fluoride channel function.</text>
</comment>
<keyword evidence="9 14" id="KW-0472">Membrane</keyword>
<feature type="transmembrane region" description="Helical" evidence="14">
    <location>
        <begin position="94"/>
        <end position="115"/>
    </location>
</feature>
<keyword evidence="5 14" id="KW-0479">Metal-binding</keyword>
<accession>A0ABS0TBA8</accession>
<evidence type="ECO:0000256" key="11">
    <source>
        <dbReference type="ARBA" id="ARBA00035120"/>
    </source>
</evidence>
<reference evidence="15 16" key="1">
    <citation type="submission" date="2020-04" db="EMBL/GenBank/DDBJ databases">
        <title>Staphylococcus species from domestic dog.</title>
        <authorList>
            <person name="Paterson G.K."/>
        </authorList>
    </citation>
    <scope>NUCLEOTIDE SEQUENCE [LARGE SCALE GENOMIC DNA]</scope>
    <source>
        <strain evidence="15 16">H16/1A</strain>
    </source>
</reference>
<feature type="transmembrane region" description="Helical" evidence="14">
    <location>
        <begin position="6"/>
        <end position="24"/>
    </location>
</feature>
<keyword evidence="3 14" id="KW-1003">Cell membrane</keyword>